<name>A0A1I5T243_9BACT</name>
<evidence type="ECO:0000256" key="1">
    <source>
        <dbReference type="SAM" id="MobiDB-lite"/>
    </source>
</evidence>
<dbReference type="RefSeq" id="WP_143095212.1">
    <property type="nucleotide sequence ID" value="NZ_FOXH01000005.1"/>
</dbReference>
<gene>
    <name evidence="2" type="ORF">SAMN04515674_105334</name>
</gene>
<sequence length="63" mass="7173">MTTFSNSANTKLASSSSNHTYQGNAYDTKWCRERCIELAAKGINAFYKKAIENGEVKYYVYSF</sequence>
<protein>
    <submittedName>
        <fullName evidence="2">Uncharacterized protein</fullName>
    </submittedName>
</protein>
<dbReference type="STRING" id="1079859.SAMN04515674_105334"/>
<proteinExistence type="predicted"/>
<feature type="region of interest" description="Disordered" evidence="1">
    <location>
        <begin position="1"/>
        <end position="23"/>
    </location>
</feature>
<evidence type="ECO:0000313" key="3">
    <source>
        <dbReference type="Proteomes" id="UP000199306"/>
    </source>
</evidence>
<organism evidence="2 3">
    <name type="scientific">Pseudarcicella hirudinis</name>
    <dbReference type="NCBI Taxonomy" id="1079859"/>
    <lineage>
        <taxon>Bacteria</taxon>
        <taxon>Pseudomonadati</taxon>
        <taxon>Bacteroidota</taxon>
        <taxon>Cytophagia</taxon>
        <taxon>Cytophagales</taxon>
        <taxon>Flectobacillaceae</taxon>
        <taxon>Pseudarcicella</taxon>
    </lineage>
</organism>
<dbReference type="AlphaFoldDB" id="A0A1I5T243"/>
<evidence type="ECO:0000313" key="2">
    <source>
        <dbReference type="EMBL" id="SFP77099.1"/>
    </source>
</evidence>
<reference evidence="2 3" key="1">
    <citation type="submission" date="2016-10" db="EMBL/GenBank/DDBJ databases">
        <authorList>
            <person name="de Groot N.N."/>
        </authorList>
    </citation>
    <scope>NUCLEOTIDE SEQUENCE [LARGE SCALE GENOMIC DNA]</scope>
    <source>
        <strain evidence="3">E92,LMG 26720,CCM 7988</strain>
    </source>
</reference>
<keyword evidence="3" id="KW-1185">Reference proteome</keyword>
<accession>A0A1I5T243</accession>
<dbReference type="Proteomes" id="UP000199306">
    <property type="component" value="Unassembled WGS sequence"/>
</dbReference>
<dbReference type="EMBL" id="FOXH01000005">
    <property type="protein sequence ID" value="SFP77099.1"/>
    <property type="molecule type" value="Genomic_DNA"/>
</dbReference>